<evidence type="ECO:0000256" key="1">
    <source>
        <dbReference type="ARBA" id="ARBA00004141"/>
    </source>
</evidence>
<accession>A0A453CDT0</accession>
<name>A0A453CDT0_AEGTS</name>
<dbReference type="GO" id="GO:0016020">
    <property type="term" value="C:membrane"/>
    <property type="evidence" value="ECO:0007669"/>
    <property type="project" value="UniProtKB-SubCell"/>
</dbReference>
<feature type="region of interest" description="Disordered" evidence="6">
    <location>
        <begin position="56"/>
        <end position="87"/>
    </location>
</feature>
<dbReference type="STRING" id="200361.A0A453CDT0"/>
<dbReference type="PANTHER" id="PTHR10383:SF23">
    <property type="entry name" value="SERINC-DOMAIN CONTAINING SERINE AND SPHINGOLIPID BIOSYNTHESIS PROTEIN"/>
    <property type="match status" value="1"/>
</dbReference>
<keyword evidence="4 7" id="KW-1133">Transmembrane helix</keyword>
<feature type="compositionally biased region" description="Basic residues" evidence="6">
    <location>
        <begin position="64"/>
        <end position="78"/>
    </location>
</feature>
<comment type="subcellular location">
    <subcellularLocation>
        <location evidence="1">Membrane</location>
        <topology evidence="1">Multi-pass membrane protein</topology>
    </subcellularLocation>
</comment>
<organism evidence="8 9">
    <name type="scientific">Aegilops tauschii subsp. strangulata</name>
    <name type="common">Goatgrass</name>
    <dbReference type="NCBI Taxonomy" id="200361"/>
    <lineage>
        <taxon>Eukaryota</taxon>
        <taxon>Viridiplantae</taxon>
        <taxon>Streptophyta</taxon>
        <taxon>Embryophyta</taxon>
        <taxon>Tracheophyta</taxon>
        <taxon>Spermatophyta</taxon>
        <taxon>Magnoliopsida</taxon>
        <taxon>Liliopsida</taxon>
        <taxon>Poales</taxon>
        <taxon>Poaceae</taxon>
        <taxon>BOP clade</taxon>
        <taxon>Pooideae</taxon>
        <taxon>Triticodae</taxon>
        <taxon>Triticeae</taxon>
        <taxon>Triticinae</taxon>
        <taxon>Aegilops</taxon>
    </lineage>
</organism>
<protein>
    <recommendedName>
        <fullName evidence="10">Serine incorporator</fullName>
    </recommendedName>
</protein>
<feature type="transmembrane region" description="Helical" evidence="7">
    <location>
        <begin position="395"/>
        <end position="418"/>
    </location>
</feature>
<evidence type="ECO:0008006" key="10">
    <source>
        <dbReference type="Google" id="ProtNLM"/>
    </source>
</evidence>
<evidence type="ECO:0000313" key="8">
    <source>
        <dbReference type="EnsemblPlants" id="AET2Gv20811900.20"/>
    </source>
</evidence>
<proteinExistence type="inferred from homology"/>
<feature type="transmembrane region" description="Helical" evidence="7">
    <location>
        <begin position="438"/>
        <end position="461"/>
    </location>
</feature>
<evidence type="ECO:0000256" key="2">
    <source>
        <dbReference type="ARBA" id="ARBA00006665"/>
    </source>
</evidence>
<feature type="transmembrane region" description="Helical" evidence="7">
    <location>
        <begin position="328"/>
        <end position="349"/>
    </location>
</feature>
<evidence type="ECO:0000256" key="3">
    <source>
        <dbReference type="ARBA" id="ARBA00022692"/>
    </source>
</evidence>
<reference evidence="8" key="4">
    <citation type="submission" date="2019-03" db="UniProtKB">
        <authorList>
            <consortium name="EnsemblPlants"/>
        </authorList>
    </citation>
    <scope>IDENTIFICATION</scope>
</reference>
<evidence type="ECO:0000256" key="7">
    <source>
        <dbReference type="SAM" id="Phobius"/>
    </source>
</evidence>
<feature type="transmembrane region" description="Helical" evidence="7">
    <location>
        <begin position="295"/>
        <end position="322"/>
    </location>
</feature>
<keyword evidence="5 7" id="KW-0472">Membrane</keyword>
<reference evidence="9" key="1">
    <citation type="journal article" date="2014" name="Science">
        <title>Ancient hybridizations among the ancestral genomes of bread wheat.</title>
        <authorList>
            <consortium name="International Wheat Genome Sequencing Consortium,"/>
            <person name="Marcussen T."/>
            <person name="Sandve S.R."/>
            <person name="Heier L."/>
            <person name="Spannagl M."/>
            <person name="Pfeifer M."/>
            <person name="Jakobsen K.S."/>
            <person name="Wulff B.B."/>
            <person name="Steuernagel B."/>
            <person name="Mayer K.F."/>
            <person name="Olsen O.A."/>
        </authorList>
    </citation>
    <scope>NUCLEOTIDE SEQUENCE [LARGE SCALE GENOMIC DNA]</scope>
    <source>
        <strain evidence="9">cv. AL8/78</strain>
    </source>
</reference>
<dbReference type="InterPro" id="IPR005016">
    <property type="entry name" value="TDE1/TMS"/>
</dbReference>
<keyword evidence="9" id="KW-1185">Reference proteome</keyword>
<feature type="transmembrane region" description="Helical" evidence="7">
    <location>
        <begin position="262"/>
        <end position="283"/>
    </location>
</feature>
<comment type="similarity">
    <text evidence="2">Belongs to the TDE1 family.</text>
</comment>
<feature type="transmembrane region" description="Helical" evidence="7">
    <location>
        <begin position="481"/>
        <end position="499"/>
    </location>
</feature>
<dbReference type="Pfam" id="PF03348">
    <property type="entry name" value="Serinc"/>
    <property type="match status" value="2"/>
</dbReference>
<feature type="transmembrane region" description="Helical" evidence="7">
    <location>
        <begin position="356"/>
        <end position="375"/>
    </location>
</feature>
<feature type="transmembrane region" description="Helical" evidence="7">
    <location>
        <begin position="149"/>
        <end position="166"/>
    </location>
</feature>
<feature type="transmembrane region" description="Helical" evidence="7">
    <location>
        <begin position="235"/>
        <end position="256"/>
    </location>
</feature>
<dbReference type="EnsemblPlants" id="AET2Gv20811900.20">
    <property type="protein sequence ID" value="AET2Gv20811900.20"/>
    <property type="gene ID" value="AET2Gv20811900"/>
</dbReference>
<dbReference type="Gramene" id="AET2Gv20811900.20">
    <property type="protein sequence ID" value="AET2Gv20811900.20"/>
    <property type="gene ID" value="AET2Gv20811900"/>
</dbReference>
<evidence type="ECO:0000313" key="9">
    <source>
        <dbReference type="Proteomes" id="UP000015105"/>
    </source>
</evidence>
<evidence type="ECO:0000256" key="4">
    <source>
        <dbReference type="ARBA" id="ARBA00022989"/>
    </source>
</evidence>
<reference evidence="9" key="2">
    <citation type="journal article" date="2017" name="Nat. Plants">
        <title>The Aegilops tauschii genome reveals multiple impacts of transposons.</title>
        <authorList>
            <person name="Zhao G."/>
            <person name="Zou C."/>
            <person name="Li K."/>
            <person name="Wang K."/>
            <person name="Li T."/>
            <person name="Gao L."/>
            <person name="Zhang X."/>
            <person name="Wang H."/>
            <person name="Yang Z."/>
            <person name="Liu X."/>
            <person name="Jiang W."/>
            <person name="Mao L."/>
            <person name="Kong X."/>
            <person name="Jiao Y."/>
            <person name="Jia J."/>
        </authorList>
    </citation>
    <scope>NUCLEOTIDE SEQUENCE [LARGE SCALE GENOMIC DNA]</scope>
    <source>
        <strain evidence="9">cv. AL8/78</strain>
    </source>
</reference>
<sequence>ALASRNQRGPPPTAVTRECTAALRSSHRPAQTALLRPERRACHACSCFKSHVLRVRREQSRHQREQRKKAPPALHRRGASPSAAAAAGAVAPPRRILLESLVRKHFPLVGSSSGIGTTGGDMIKIRAPELYRDSGAYEARKRQSLRARYIYGLIFFATNLLAWFIRDYGAKLLGGLHHIPVCGAGDSKCFRSGGVLRVSLGCFIFFWVMFATTFGTRKLQGVRNSWHSGCWTLKFLVYAVSIVTPFIIPNIFIQLYGEIARMGAGIFLILQLISMLHLISWCNKRWMPYAGSNQCGLFGLFLSTVSFIASFAGILVLYILYVPNSSCMFNIFTIIWTAVLVKIMMAVSLHSKVNEGLLSSGIMGSYIVFLCWSALHSEPRTGKCYTEMKIGKDGNWATIISFIIAICSIVSATFSTGINNRSFQFRSDKIQLEEDAPYSYEIFHIVFAVGAMYFAMLFISWELNHPITRKWSIDVGWASTWVKIMNEWLAFCIYVWRLISPALARKQPANDEESASTT</sequence>
<dbReference type="AlphaFoldDB" id="A0A453CDT0"/>
<feature type="transmembrane region" description="Helical" evidence="7">
    <location>
        <begin position="195"/>
        <end position="214"/>
    </location>
</feature>
<evidence type="ECO:0000256" key="6">
    <source>
        <dbReference type="SAM" id="MobiDB-lite"/>
    </source>
</evidence>
<reference evidence="8" key="3">
    <citation type="journal article" date="2017" name="Nature">
        <title>Genome sequence of the progenitor of the wheat D genome Aegilops tauschii.</title>
        <authorList>
            <person name="Luo M.C."/>
            <person name="Gu Y.Q."/>
            <person name="Puiu D."/>
            <person name="Wang H."/>
            <person name="Twardziok S.O."/>
            <person name="Deal K.R."/>
            <person name="Huo N."/>
            <person name="Zhu T."/>
            <person name="Wang L."/>
            <person name="Wang Y."/>
            <person name="McGuire P.E."/>
            <person name="Liu S."/>
            <person name="Long H."/>
            <person name="Ramasamy R.K."/>
            <person name="Rodriguez J.C."/>
            <person name="Van S.L."/>
            <person name="Yuan L."/>
            <person name="Wang Z."/>
            <person name="Xia Z."/>
            <person name="Xiao L."/>
            <person name="Anderson O.D."/>
            <person name="Ouyang S."/>
            <person name="Liang Y."/>
            <person name="Zimin A.V."/>
            <person name="Pertea G."/>
            <person name="Qi P."/>
            <person name="Bennetzen J.L."/>
            <person name="Dai X."/>
            <person name="Dawson M.W."/>
            <person name="Muller H.G."/>
            <person name="Kugler K."/>
            <person name="Rivarola-Duarte L."/>
            <person name="Spannagl M."/>
            <person name="Mayer K.F.X."/>
            <person name="Lu F.H."/>
            <person name="Bevan M.W."/>
            <person name="Leroy P."/>
            <person name="Li P."/>
            <person name="You F.M."/>
            <person name="Sun Q."/>
            <person name="Liu Z."/>
            <person name="Lyons E."/>
            <person name="Wicker T."/>
            <person name="Salzberg S.L."/>
            <person name="Devos K.M."/>
            <person name="Dvorak J."/>
        </authorList>
    </citation>
    <scope>NUCLEOTIDE SEQUENCE [LARGE SCALE GENOMIC DNA]</scope>
    <source>
        <strain evidence="8">cv. AL8/78</strain>
    </source>
</reference>
<reference evidence="8" key="5">
    <citation type="journal article" date="2021" name="G3 (Bethesda)">
        <title>Aegilops tauschii genome assembly Aet v5.0 features greater sequence contiguity and improved annotation.</title>
        <authorList>
            <person name="Wang L."/>
            <person name="Zhu T."/>
            <person name="Rodriguez J.C."/>
            <person name="Deal K.R."/>
            <person name="Dubcovsky J."/>
            <person name="McGuire P.E."/>
            <person name="Lux T."/>
            <person name="Spannagl M."/>
            <person name="Mayer K.F.X."/>
            <person name="Baldrich P."/>
            <person name="Meyers B.C."/>
            <person name="Huo N."/>
            <person name="Gu Y.Q."/>
            <person name="Zhou H."/>
            <person name="Devos K.M."/>
            <person name="Bennetzen J.L."/>
            <person name="Unver T."/>
            <person name="Budak H."/>
            <person name="Gulick P.J."/>
            <person name="Galiba G."/>
            <person name="Kalapos B."/>
            <person name="Nelson D.R."/>
            <person name="Li P."/>
            <person name="You F.M."/>
            <person name="Luo M.C."/>
            <person name="Dvorak J."/>
        </authorList>
    </citation>
    <scope>NUCLEOTIDE SEQUENCE [LARGE SCALE GENOMIC DNA]</scope>
    <source>
        <strain evidence="8">cv. AL8/78</strain>
    </source>
</reference>
<dbReference type="Proteomes" id="UP000015105">
    <property type="component" value="Chromosome 2D"/>
</dbReference>
<keyword evidence="3 7" id="KW-0812">Transmembrane</keyword>
<evidence type="ECO:0000256" key="5">
    <source>
        <dbReference type="ARBA" id="ARBA00023136"/>
    </source>
</evidence>
<dbReference type="PANTHER" id="PTHR10383">
    <property type="entry name" value="SERINE INCORPORATOR"/>
    <property type="match status" value="1"/>
</dbReference>